<dbReference type="Pfam" id="PF13439">
    <property type="entry name" value="Glyco_transf_4"/>
    <property type="match status" value="1"/>
</dbReference>
<dbReference type="EMBL" id="MAEI02000001">
    <property type="protein sequence ID" value="MEO1782569.1"/>
    <property type="molecule type" value="Genomic_DNA"/>
</dbReference>
<keyword evidence="4" id="KW-1185">Reference proteome</keyword>
<sequence length="428" mass="49754">MKIFILMYNFPPIGAGRGIAWTYFSEKMAQEHDVTVFTINPSENDPLYNAQKLEMISEDYRVIRSFGGKIYEKLYSKEKSKLDDSQSTISRKNVLKKFSKKIYKHLLKVVIFPDRMVFWNKYLKRSVNHFAETEGSPDIIISVGFPFSTHLLAQKLKEKFNCKLILDYGDPWSFNPSNETIPNRRRKIDACFEKTILQHADYVTVTTTSTRDEYIRRFPVVREKIDVISQGVDTKIYHNKKEKKSNTNIINFFYSGLFYEDIRNPNSFIDAMEELSSEKLFGKKIVISIAGKMEQSVIERISSFSNKSVSFHLLGNIGFNEVVDYQINTDVLLFFGNLGSLQVPGKLFEYLATDRPIFAICDKSDFSGDTIKHYNKGVVSTYESEDILKTFNNFIKCYSEGIYNKTKRVNDYDWDILAEKYLKIINQI</sequence>
<reference evidence="3" key="2">
    <citation type="submission" date="2024-02" db="EMBL/GenBank/DDBJ databases">
        <title>The Genome Sequence of Enterococcus diestrammenae JM9A.</title>
        <authorList>
            <person name="Earl A."/>
            <person name="Manson A."/>
            <person name="Gilmore M."/>
            <person name="Sanders J."/>
            <person name="Shea T."/>
            <person name="Howe W."/>
            <person name="Livny J."/>
            <person name="Cuomo C."/>
            <person name="Neafsey D."/>
            <person name="Birren B."/>
        </authorList>
    </citation>
    <scope>NUCLEOTIDE SEQUENCE</scope>
    <source>
        <strain evidence="3">JM9A</strain>
    </source>
</reference>
<protein>
    <recommendedName>
        <fullName evidence="2">Glycosyltransferase subfamily 4-like N-terminal domain-containing protein</fullName>
    </recommendedName>
</protein>
<evidence type="ECO:0000313" key="3">
    <source>
        <dbReference type="EMBL" id="MEO1782569.1"/>
    </source>
</evidence>
<dbReference type="Gene3D" id="3.40.50.2000">
    <property type="entry name" value="Glycogen Phosphorylase B"/>
    <property type="match status" value="1"/>
</dbReference>
<dbReference type="PANTHER" id="PTHR46401">
    <property type="entry name" value="GLYCOSYLTRANSFERASE WBBK-RELATED"/>
    <property type="match status" value="1"/>
</dbReference>
<dbReference type="Proteomes" id="UP001429357">
    <property type="component" value="Unassembled WGS sequence"/>
</dbReference>
<comment type="caution">
    <text evidence="3">The sequence shown here is derived from an EMBL/GenBank/DDBJ whole genome shotgun (WGS) entry which is preliminary data.</text>
</comment>
<evidence type="ECO:0000313" key="4">
    <source>
        <dbReference type="Proteomes" id="UP001429357"/>
    </source>
</evidence>
<dbReference type="PANTHER" id="PTHR46401:SF2">
    <property type="entry name" value="GLYCOSYLTRANSFERASE WBBK-RELATED"/>
    <property type="match status" value="1"/>
</dbReference>
<dbReference type="InterPro" id="IPR028098">
    <property type="entry name" value="Glyco_trans_4-like_N"/>
</dbReference>
<name>A0ABV0F5L2_9ENTE</name>
<dbReference type="SUPFAM" id="SSF53756">
    <property type="entry name" value="UDP-Glycosyltransferase/glycogen phosphorylase"/>
    <property type="match status" value="1"/>
</dbReference>
<reference evidence="3" key="1">
    <citation type="submission" date="2016-06" db="EMBL/GenBank/DDBJ databases">
        <authorList>
            <person name="Van Tyne D."/>
        </authorList>
    </citation>
    <scope>NUCLEOTIDE SEQUENCE</scope>
    <source>
        <strain evidence="3">JM9A</strain>
    </source>
</reference>
<dbReference type="RefSeq" id="WP_161870178.1">
    <property type="nucleotide sequence ID" value="NZ_MAEI02000001.1"/>
</dbReference>
<evidence type="ECO:0000259" key="2">
    <source>
        <dbReference type="Pfam" id="PF13439"/>
    </source>
</evidence>
<feature type="domain" description="Glycosyltransferase subfamily 4-like N-terminal" evidence="2">
    <location>
        <begin position="122"/>
        <end position="235"/>
    </location>
</feature>
<organism evidence="3 4">
    <name type="scientific">Enterococcus diestrammenae</name>
    <dbReference type="NCBI Taxonomy" id="1155073"/>
    <lineage>
        <taxon>Bacteria</taxon>
        <taxon>Bacillati</taxon>
        <taxon>Bacillota</taxon>
        <taxon>Bacilli</taxon>
        <taxon>Lactobacillales</taxon>
        <taxon>Enterococcaceae</taxon>
        <taxon>Enterococcus</taxon>
    </lineage>
</organism>
<gene>
    <name evidence="3" type="ORF">BAU18_002181</name>
</gene>
<accession>A0ABV0F5L2</accession>
<evidence type="ECO:0000256" key="1">
    <source>
        <dbReference type="ARBA" id="ARBA00022679"/>
    </source>
</evidence>
<proteinExistence type="predicted"/>
<keyword evidence="1" id="KW-0808">Transferase</keyword>